<accession>A0ABQ4KFZ1</accession>
<dbReference type="Proteomes" id="UP000679950">
    <property type="component" value="Unassembled WGS sequence"/>
</dbReference>
<dbReference type="PANTHER" id="PTHR43434:SF1">
    <property type="entry name" value="PHOSPHOGLYCOLATE PHOSPHATASE"/>
    <property type="match status" value="1"/>
</dbReference>
<dbReference type="InterPro" id="IPR050155">
    <property type="entry name" value="HAD-like_hydrolase_sf"/>
</dbReference>
<dbReference type="SFLD" id="SFLDG01129">
    <property type="entry name" value="C1.5:_HAD__Beta-PGM__Phosphata"/>
    <property type="match status" value="1"/>
</dbReference>
<dbReference type="Gene3D" id="3.40.50.1000">
    <property type="entry name" value="HAD superfamily/HAD-like"/>
    <property type="match status" value="1"/>
</dbReference>
<name>A0ABQ4KFZ1_9BACI</name>
<dbReference type="InterPro" id="IPR023214">
    <property type="entry name" value="HAD_sf"/>
</dbReference>
<gene>
    <name evidence="3" type="ORF">J8TS2_11940</name>
</gene>
<comment type="caution">
    <text evidence="3">The sequence shown here is derived from an EMBL/GenBank/DDBJ whole genome shotgun (WGS) entry which is preliminary data.</text>
</comment>
<keyword evidence="2" id="KW-0460">Magnesium</keyword>
<dbReference type="SUPFAM" id="SSF56784">
    <property type="entry name" value="HAD-like"/>
    <property type="match status" value="1"/>
</dbReference>
<evidence type="ECO:0000256" key="2">
    <source>
        <dbReference type="ARBA" id="ARBA00022842"/>
    </source>
</evidence>
<protein>
    <submittedName>
        <fullName evidence="3">HAD family hydrolase</fullName>
    </submittedName>
</protein>
<sequence length="381" mass="42990">MIKTVLFDVDGVLLSEERYFDASALTVWEVLCSEQYLGLSPNEFKTHYTDDEIDEIRARVFVQDKVLTFLKSCGLNANWDMIYLTAAYQIIMLLEQIKETESERITHWVTHEINREILLEMKETLAETNCFFDFESFLDDFQGADASKAGLFTHLNQLAQEKLGVDHTVFGEQGELWSTCELISQEWYVGDQYVFQSTGRPSVQLGKKGFLSDEKVLAKPEAIAAMFESLKEAGVQIGIGTGRPELETVEPFQHLGWFEHFDPNNIVTADDVLAAEKVTQNHKGLSKPHPFTYVWALSSKQKSIPECLETAFPIKNGKETLIVGDSLADLLAARTMGCHFAAVLTGLSGEKARKQFEEYEADYILDNVLGVKELVLSMVEK</sequence>
<dbReference type="SFLD" id="SFLDS00003">
    <property type="entry name" value="Haloacid_Dehalogenase"/>
    <property type="match status" value="1"/>
</dbReference>
<dbReference type="EMBL" id="BORB01000007">
    <property type="protein sequence ID" value="GIN56875.1"/>
    <property type="molecule type" value="Genomic_DNA"/>
</dbReference>
<dbReference type="RefSeq" id="WP_212965799.1">
    <property type="nucleotide sequence ID" value="NZ_BORB01000007.1"/>
</dbReference>
<evidence type="ECO:0000313" key="4">
    <source>
        <dbReference type="Proteomes" id="UP000679950"/>
    </source>
</evidence>
<keyword evidence="1 3" id="KW-0378">Hydrolase</keyword>
<dbReference type="InterPro" id="IPR036412">
    <property type="entry name" value="HAD-like_sf"/>
</dbReference>
<reference evidence="3 4" key="1">
    <citation type="submission" date="2021-03" db="EMBL/GenBank/DDBJ databases">
        <title>Antimicrobial resistance genes in bacteria isolated from Japanese honey, and their potential for conferring macrolide and lincosamide resistance in the American foulbrood pathogen Paenibacillus larvae.</title>
        <authorList>
            <person name="Okamoto M."/>
            <person name="Kumagai M."/>
            <person name="Kanamori H."/>
            <person name="Takamatsu D."/>
        </authorList>
    </citation>
    <scope>NUCLEOTIDE SEQUENCE [LARGE SCALE GENOMIC DNA]</scope>
    <source>
        <strain evidence="3 4">J8TS2</strain>
    </source>
</reference>
<organism evidence="3 4">
    <name type="scientific">Lederbergia ruris</name>
    <dbReference type="NCBI Taxonomy" id="217495"/>
    <lineage>
        <taxon>Bacteria</taxon>
        <taxon>Bacillati</taxon>
        <taxon>Bacillota</taxon>
        <taxon>Bacilli</taxon>
        <taxon>Bacillales</taxon>
        <taxon>Bacillaceae</taxon>
        <taxon>Lederbergia</taxon>
    </lineage>
</organism>
<proteinExistence type="predicted"/>
<evidence type="ECO:0000313" key="3">
    <source>
        <dbReference type="EMBL" id="GIN56875.1"/>
    </source>
</evidence>
<dbReference type="PANTHER" id="PTHR43434">
    <property type="entry name" value="PHOSPHOGLYCOLATE PHOSPHATASE"/>
    <property type="match status" value="1"/>
</dbReference>
<dbReference type="GO" id="GO:0016787">
    <property type="term" value="F:hydrolase activity"/>
    <property type="evidence" value="ECO:0007669"/>
    <property type="project" value="UniProtKB-KW"/>
</dbReference>
<evidence type="ECO:0000256" key="1">
    <source>
        <dbReference type="ARBA" id="ARBA00022801"/>
    </source>
</evidence>
<dbReference type="Pfam" id="PF13242">
    <property type="entry name" value="Hydrolase_like"/>
    <property type="match status" value="1"/>
</dbReference>
<keyword evidence="4" id="KW-1185">Reference proteome</keyword>